<proteinExistence type="predicted"/>
<reference evidence="3" key="1">
    <citation type="submission" date="2013-10" db="EMBL/GenBank/DDBJ databases">
        <title>Genomic analysis of the causative agents of coccidiosis in chickens.</title>
        <authorList>
            <person name="Reid A.J."/>
            <person name="Blake D."/>
            <person name="Billington K."/>
            <person name="Browne H."/>
            <person name="Dunn M."/>
            <person name="Hung S."/>
            <person name="Kawahara F."/>
            <person name="Miranda-Saavedra D."/>
            <person name="Mourier T."/>
            <person name="Nagra H."/>
            <person name="Otto T.D."/>
            <person name="Rawlings N."/>
            <person name="Sanchez A."/>
            <person name="Sanders M."/>
            <person name="Subramaniam C."/>
            <person name="Tay Y."/>
            <person name="Dear P."/>
            <person name="Doerig C."/>
            <person name="Gruber A."/>
            <person name="Parkinson J."/>
            <person name="Shirley M."/>
            <person name="Wan K.L."/>
            <person name="Berriman M."/>
            <person name="Tomley F."/>
            <person name="Pain A."/>
        </authorList>
    </citation>
    <scope>NUCLEOTIDE SEQUENCE [LARGE SCALE GENOMIC DNA]</scope>
    <source>
        <strain evidence="3">Houghton</strain>
    </source>
</reference>
<dbReference type="GO" id="GO:0005524">
    <property type="term" value="F:ATP binding"/>
    <property type="evidence" value="ECO:0007669"/>
    <property type="project" value="InterPro"/>
</dbReference>
<keyword evidence="3" id="KW-0418">Kinase</keyword>
<organism evidence="3 4">
    <name type="scientific">Eimeria mitis</name>
    <dbReference type="NCBI Taxonomy" id="44415"/>
    <lineage>
        <taxon>Eukaryota</taxon>
        <taxon>Sar</taxon>
        <taxon>Alveolata</taxon>
        <taxon>Apicomplexa</taxon>
        <taxon>Conoidasida</taxon>
        <taxon>Coccidia</taxon>
        <taxon>Eucoccidiorida</taxon>
        <taxon>Eimeriorina</taxon>
        <taxon>Eimeriidae</taxon>
        <taxon>Eimeria</taxon>
    </lineage>
</organism>
<dbReference type="Pfam" id="PF00069">
    <property type="entry name" value="Pkinase"/>
    <property type="match status" value="1"/>
</dbReference>
<gene>
    <name evidence="3" type="ORF">EMH_0078390</name>
</gene>
<dbReference type="GO" id="GO:0004674">
    <property type="term" value="F:protein serine/threonine kinase activity"/>
    <property type="evidence" value="ECO:0007669"/>
    <property type="project" value="TreeGrafter"/>
</dbReference>
<reference evidence="3" key="2">
    <citation type="submission" date="2013-10" db="EMBL/GenBank/DDBJ databases">
        <authorList>
            <person name="Aslett M."/>
        </authorList>
    </citation>
    <scope>NUCLEOTIDE SEQUENCE [LARGE SCALE GENOMIC DNA]</scope>
    <source>
        <strain evidence="3">Houghton</strain>
    </source>
</reference>
<dbReference type="PROSITE" id="PS50011">
    <property type="entry name" value="PROTEIN_KINASE_DOM"/>
    <property type="match status" value="1"/>
</dbReference>
<dbReference type="PANTHER" id="PTHR44167">
    <property type="entry name" value="OVARIAN-SPECIFIC SERINE/THREONINE-PROTEIN KINASE LOK-RELATED"/>
    <property type="match status" value="1"/>
</dbReference>
<dbReference type="GeneID" id="25382283"/>
<feature type="compositionally biased region" description="Low complexity" evidence="1">
    <location>
        <begin position="1"/>
        <end position="15"/>
    </location>
</feature>
<dbReference type="InterPro" id="IPR000719">
    <property type="entry name" value="Prot_kinase_dom"/>
</dbReference>
<evidence type="ECO:0000313" key="3">
    <source>
        <dbReference type="EMBL" id="CDJ32877.1"/>
    </source>
</evidence>
<feature type="domain" description="Protein kinase" evidence="2">
    <location>
        <begin position="120"/>
        <end position="416"/>
    </location>
</feature>
<dbReference type="VEuPathDB" id="ToxoDB:EMH_0078390"/>
<feature type="region of interest" description="Disordered" evidence="1">
    <location>
        <begin position="1"/>
        <end position="54"/>
    </location>
</feature>
<protein>
    <submittedName>
        <fullName evidence="3">Rhoptry kinase family protein ROP30, putative</fullName>
    </submittedName>
</protein>
<keyword evidence="4" id="KW-1185">Reference proteome</keyword>
<dbReference type="OrthoDB" id="346029at2759"/>
<dbReference type="PANTHER" id="PTHR44167:SF24">
    <property type="entry name" value="SERINE_THREONINE-PROTEIN KINASE CHK2"/>
    <property type="match status" value="1"/>
</dbReference>
<dbReference type="GO" id="GO:0044773">
    <property type="term" value="P:mitotic DNA damage checkpoint signaling"/>
    <property type="evidence" value="ECO:0007669"/>
    <property type="project" value="TreeGrafter"/>
</dbReference>
<evidence type="ECO:0000313" key="4">
    <source>
        <dbReference type="Proteomes" id="UP000030744"/>
    </source>
</evidence>
<dbReference type="RefSeq" id="XP_013355441.1">
    <property type="nucleotide sequence ID" value="XM_013499987.1"/>
</dbReference>
<keyword evidence="3" id="KW-0808">Transferase</keyword>
<dbReference type="GO" id="GO:0005634">
    <property type="term" value="C:nucleus"/>
    <property type="evidence" value="ECO:0007669"/>
    <property type="project" value="TreeGrafter"/>
</dbReference>
<dbReference type="EMBL" id="HG684624">
    <property type="protein sequence ID" value="CDJ32877.1"/>
    <property type="molecule type" value="Genomic_DNA"/>
</dbReference>
<sequence length="416" mass="45688">MRGKTAAEGAAAPAAAEEEKHSGKHRKQHLQQQQQQQQQHRRHNKPDQLPKQQQAVVDTLKTNKAAKAADKKKADKTRKQKLEKILHEVLTLMNTEGPGLYLYDIRDALTQKKILDRCKITLGGLLGAGGTAVVLRVLVDDETDAAVLGWNEFALAVVLRVLVDDETDAAVLGWNEFALKMPYYSFGEPVEITKQLRRLVLEDMKLMLDSEVEPLRRAAAAAAAAAGAAGGGGSRGSRRGGEAPTARKLVHENRWVLPIFTAMLGDPDETLFQHQDTLFLNSVLLAEVMAGDGADLLHESPYGHAVDRMPIESRLFVCGQVIETVAKLHASGVCHADVKPENFLIAKDGTVHLADFGMAGNIGERRNCTEKITLLFMDPTHASCFVRGGHTTLNEKYDAWSNRTFVRSVCRDPGRK</sequence>
<name>U6K9L6_9EIME</name>
<dbReference type="SUPFAM" id="SSF56112">
    <property type="entry name" value="Protein kinase-like (PK-like)"/>
    <property type="match status" value="1"/>
</dbReference>
<evidence type="ECO:0000259" key="2">
    <source>
        <dbReference type="PROSITE" id="PS50011"/>
    </source>
</evidence>
<dbReference type="AlphaFoldDB" id="U6K9L6"/>
<dbReference type="Gene3D" id="1.10.510.10">
    <property type="entry name" value="Transferase(Phosphotransferase) domain 1"/>
    <property type="match status" value="1"/>
</dbReference>
<dbReference type="InterPro" id="IPR011009">
    <property type="entry name" value="Kinase-like_dom_sf"/>
</dbReference>
<dbReference type="PROSITE" id="PS00108">
    <property type="entry name" value="PROTEIN_KINASE_ST"/>
    <property type="match status" value="1"/>
</dbReference>
<dbReference type="InterPro" id="IPR008271">
    <property type="entry name" value="Ser/Thr_kinase_AS"/>
</dbReference>
<evidence type="ECO:0000256" key="1">
    <source>
        <dbReference type="SAM" id="MobiDB-lite"/>
    </source>
</evidence>
<dbReference type="Proteomes" id="UP000030744">
    <property type="component" value="Unassembled WGS sequence"/>
</dbReference>
<accession>U6K9L6</accession>